<keyword evidence="7" id="KW-0676">Redox-active center</keyword>
<dbReference type="GO" id="GO:0016491">
    <property type="term" value="F:oxidoreductase activity"/>
    <property type="evidence" value="ECO:0007669"/>
    <property type="project" value="UniProtKB-KW"/>
</dbReference>
<dbReference type="SUPFAM" id="SSF52833">
    <property type="entry name" value="Thioredoxin-like"/>
    <property type="match status" value="1"/>
</dbReference>
<dbReference type="InterPro" id="IPR013766">
    <property type="entry name" value="Thioredoxin_domain"/>
</dbReference>
<evidence type="ECO:0000313" key="10">
    <source>
        <dbReference type="Proteomes" id="UP001596368"/>
    </source>
</evidence>
<dbReference type="InterPro" id="IPR006311">
    <property type="entry name" value="TAT_signal"/>
</dbReference>
<feature type="domain" description="Thioredoxin" evidence="8">
    <location>
        <begin position="32"/>
        <end position="214"/>
    </location>
</feature>
<dbReference type="InterPro" id="IPR012336">
    <property type="entry name" value="Thioredoxin-like_fold"/>
</dbReference>
<comment type="caution">
    <text evidence="9">The sequence shown here is derived from an EMBL/GenBank/DDBJ whole genome shotgun (WGS) entry which is preliminary data.</text>
</comment>
<evidence type="ECO:0000256" key="5">
    <source>
        <dbReference type="ARBA" id="ARBA00023002"/>
    </source>
</evidence>
<dbReference type="PANTHER" id="PTHR13887">
    <property type="entry name" value="GLUTATHIONE S-TRANSFERASE KAPPA"/>
    <property type="match status" value="1"/>
</dbReference>
<evidence type="ECO:0000313" key="9">
    <source>
        <dbReference type="EMBL" id="MFC7137624.1"/>
    </source>
</evidence>
<reference evidence="9 10" key="1">
    <citation type="journal article" date="2019" name="Int. J. Syst. Evol. Microbiol.">
        <title>The Global Catalogue of Microorganisms (GCM) 10K type strain sequencing project: providing services to taxonomists for standard genome sequencing and annotation.</title>
        <authorList>
            <consortium name="The Broad Institute Genomics Platform"/>
            <consortium name="The Broad Institute Genome Sequencing Center for Infectious Disease"/>
            <person name="Wu L."/>
            <person name="Ma J."/>
        </authorList>
    </citation>
    <scope>NUCLEOTIDE SEQUENCE [LARGE SCALE GENOMIC DNA]</scope>
    <source>
        <strain evidence="9 10">DT92</strain>
    </source>
</reference>
<dbReference type="InterPro" id="IPR036249">
    <property type="entry name" value="Thioredoxin-like_sf"/>
</dbReference>
<dbReference type="Pfam" id="PF13462">
    <property type="entry name" value="Thioredoxin_4"/>
    <property type="match status" value="1"/>
</dbReference>
<comment type="similarity">
    <text evidence="1">Belongs to the thioredoxin family. DsbA subfamily.</text>
</comment>
<evidence type="ECO:0000256" key="4">
    <source>
        <dbReference type="ARBA" id="ARBA00022982"/>
    </source>
</evidence>
<dbReference type="AlphaFoldDB" id="A0ABD5XRC5"/>
<dbReference type="Gene3D" id="3.40.30.10">
    <property type="entry name" value="Glutaredoxin"/>
    <property type="match status" value="1"/>
</dbReference>
<keyword evidence="3" id="KW-0732">Signal</keyword>
<evidence type="ECO:0000259" key="8">
    <source>
        <dbReference type="PROSITE" id="PS51352"/>
    </source>
</evidence>
<keyword evidence="10" id="KW-1185">Reference proteome</keyword>
<keyword evidence="4" id="KW-0813">Transport</keyword>
<dbReference type="PROSITE" id="PS51318">
    <property type="entry name" value="TAT"/>
    <property type="match status" value="1"/>
</dbReference>
<proteinExistence type="inferred from homology"/>
<dbReference type="PROSITE" id="PS51257">
    <property type="entry name" value="PROKAR_LIPOPROTEIN"/>
    <property type="match status" value="1"/>
</dbReference>
<evidence type="ECO:0000256" key="3">
    <source>
        <dbReference type="ARBA" id="ARBA00022729"/>
    </source>
</evidence>
<sequence length="214" mass="22711">MRRHRSLTRRDALTASASGAVALIAGCLGGSEAAADPVESMPTPARGPEDAPVTVGVFEDYACPHCRSFATDVYPKLIADYVDGGEVRYEHRDFPIPVHDRWSWEAPGAARAVQDTAGVDAFFTFTRRLFADGWENGSMAYSRSLLRTVAADAGADPDTVVAAAGEGRYRPVIDADREAGADLGVRGTPTVVVNGDVIEGADYPAVQSAIEARL</sequence>
<gene>
    <name evidence="9" type="ORF">ACFQRB_16540</name>
</gene>
<dbReference type="PROSITE" id="PS51352">
    <property type="entry name" value="THIOREDOXIN_2"/>
    <property type="match status" value="1"/>
</dbReference>
<evidence type="ECO:0000256" key="6">
    <source>
        <dbReference type="ARBA" id="ARBA00023157"/>
    </source>
</evidence>
<keyword evidence="4" id="KW-0249">Electron transport</keyword>
<accession>A0ABD5XRC5</accession>
<dbReference type="Proteomes" id="UP001596368">
    <property type="component" value="Unassembled WGS sequence"/>
</dbReference>
<evidence type="ECO:0000256" key="1">
    <source>
        <dbReference type="ARBA" id="ARBA00005791"/>
    </source>
</evidence>
<evidence type="ECO:0000256" key="2">
    <source>
        <dbReference type="ARBA" id="ARBA00007787"/>
    </source>
</evidence>
<keyword evidence="5" id="KW-0560">Oxidoreductase</keyword>
<dbReference type="EMBL" id="JBHSZG010000002">
    <property type="protein sequence ID" value="MFC7137624.1"/>
    <property type="molecule type" value="Genomic_DNA"/>
</dbReference>
<keyword evidence="6" id="KW-1015">Disulfide bond</keyword>
<comment type="similarity">
    <text evidence="2">Belongs to the glutaredoxin family.</text>
</comment>
<organism evidence="9 10">
    <name type="scientific">Halobaculum litoreum</name>
    <dbReference type="NCBI Taxonomy" id="3031998"/>
    <lineage>
        <taxon>Archaea</taxon>
        <taxon>Methanobacteriati</taxon>
        <taxon>Methanobacteriota</taxon>
        <taxon>Stenosarchaea group</taxon>
        <taxon>Halobacteria</taxon>
        <taxon>Halobacteriales</taxon>
        <taxon>Haloferacaceae</taxon>
        <taxon>Halobaculum</taxon>
    </lineage>
</organism>
<evidence type="ECO:0000256" key="7">
    <source>
        <dbReference type="ARBA" id="ARBA00023284"/>
    </source>
</evidence>
<dbReference type="PANTHER" id="PTHR13887:SF14">
    <property type="entry name" value="DISULFIDE BOND FORMATION PROTEIN D"/>
    <property type="match status" value="1"/>
</dbReference>
<name>A0ABD5XRC5_9EURY</name>
<protein>
    <submittedName>
        <fullName evidence="9">DsbA family protein</fullName>
    </submittedName>
</protein>